<dbReference type="GO" id="GO:0005524">
    <property type="term" value="F:ATP binding"/>
    <property type="evidence" value="ECO:0007669"/>
    <property type="project" value="UniProtKB-KW"/>
</dbReference>
<feature type="region of interest" description="Disordered" evidence="3">
    <location>
        <begin position="290"/>
        <end position="311"/>
    </location>
</feature>
<feature type="region of interest" description="Disordered" evidence="3">
    <location>
        <begin position="323"/>
        <end position="356"/>
    </location>
</feature>
<organism evidence="5 6">
    <name type="scientific">Prunus armeniaca</name>
    <name type="common">Apricot</name>
    <name type="synonym">Armeniaca vulgaris</name>
    <dbReference type="NCBI Taxonomy" id="36596"/>
    <lineage>
        <taxon>Eukaryota</taxon>
        <taxon>Viridiplantae</taxon>
        <taxon>Streptophyta</taxon>
        <taxon>Embryophyta</taxon>
        <taxon>Tracheophyta</taxon>
        <taxon>Spermatophyta</taxon>
        <taxon>Magnoliopsida</taxon>
        <taxon>eudicotyledons</taxon>
        <taxon>Gunneridae</taxon>
        <taxon>Pentapetalae</taxon>
        <taxon>rosids</taxon>
        <taxon>fabids</taxon>
        <taxon>Rosales</taxon>
        <taxon>Rosaceae</taxon>
        <taxon>Amygdaloideae</taxon>
        <taxon>Amygdaleae</taxon>
        <taxon>Prunus</taxon>
    </lineage>
</organism>
<name>A0A6J5U2F2_PRUAR</name>
<evidence type="ECO:0000256" key="1">
    <source>
        <dbReference type="ARBA" id="ARBA00022741"/>
    </source>
</evidence>
<evidence type="ECO:0000256" key="3">
    <source>
        <dbReference type="SAM" id="MobiDB-lite"/>
    </source>
</evidence>
<dbReference type="Gene3D" id="1.20.1440.180">
    <property type="entry name" value="KEN domain"/>
    <property type="match status" value="1"/>
</dbReference>
<dbReference type="InterPro" id="IPR038357">
    <property type="entry name" value="KEN_sf"/>
</dbReference>
<dbReference type="InterPro" id="IPR010513">
    <property type="entry name" value="KEN_dom"/>
</dbReference>
<proteinExistence type="predicted"/>
<accession>A0A6J5U2F2</accession>
<dbReference type="GO" id="GO:0004540">
    <property type="term" value="F:RNA nuclease activity"/>
    <property type="evidence" value="ECO:0007669"/>
    <property type="project" value="InterPro"/>
</dbReference>
<feature type="domain" description="KEN" evidence="4">
    <location>
        <begin position="134"/>
        <end position="202"/>
    </location>
</feature>
<dbReference type="AlphaFoldDB" id="A0A6J5U2F2"/>
<feature type="compositionally biased region" description="Basic and acidic residues" evidence="3">
    <location>
        <begin position="325"/>
        <end position="336"/>
    </location>
</feature>
<reference evidence="5 6" key="1">
    <citation type="submission" date="2020-05" db="EMBL/GenBank/DDBJ databases">
        <authorList>
            <person name="Campoy J."/>
            <person name="Schneeberger K."/>
            <person name="Spophaly S."/>
        </authorList>
    </citation>
    <scope>NUCLEOTIDE SEQUENCE [LARGE SCALE GENOMIC DNA]</scope>
    <source>
        <strain evidence="5">PruArmRojPasFocal</strain>
    </source>
</reference>
<evidence type="ECO:0000313" key="6">
    <source>
        <dbReference type="Proteomes" id="UP000507222"/>
    </source>
</evidence>
<evidence type="ECO:0000313" key="5">
    <source>
        <dbReference type="EMBL" id="CAB4269807.1"/>
    </source>
</evidence>
<dbReference type="Proteomes" id="UP000507222">
    <property type="component" value="Unassembled WGS sequence"/>
</dbReference>
<protein>
    <recommendedName>
        <fullName evidence="4">KEN domain-containing protein</fullName>
    </recommendedName>
</protein>
<dbReference type="EMBL" id="CAEKDK010000002">
    <property type="protein sequence ID" value="CAB4269807.1"/>
    <property type="molecule type" value="Genomic_DNA"/>
</dbReference>
<dbReference type="Pfam" id="PF06479">
    <property type="entry name" value="Ribonuc_2-5A"/>
    <property type="match status" value="1"/>
</dbReference>
<keyword evidence="1" id="KW-0547">Nucleotide-binding</keyword>
<keyword evidence="2" id="KW-0067">ATP-binding</keyword>
<evidence type="ECO:0000259" key="4">
    <source>
        <dbReference type="Pfam" id="PF06479"/>
    </source>
</evidence>
<evidence type="ECO:0000256" key="2">
    <source>
        <dbReference type="ARBA" id="ARBA00022840"/>
    </source>
</evidence>
<dbReference type="GO" id="GO:0006397">
    <property type="term" value="P:mRNA processing"/>
    <property type="evidence" value="ECO:0007669"/>
    <property type="project" value="InterPro"/>
</dbReference>
<sequence length="454" mass="52772">MEVDRDLINYDFIDYIKNQWSDNNLKYIVMGSRISFYNFRVDYASGKQLYDGQLFLEENKHGGIPMTFMNMDAARTKLSVQKKFRLNIRVCNKRILPMYTFCKQKESLGASEAEKNMVEEKLNESTNFQEFRDTLKILMRTKITWLEQTNFQEFRHKLEPFLLKMLDSRKGKPYGDSPSELLRFLRNTYVHYRQYSEKMEDIQKVDAIFRTHWALFGAWEMRLGDEKSIVFPCFISPGMGNHSLAHGKVGGKCSHPPNLGFIFPPHGCKLNLTMTEAGGPSAFTDVELDWTSEEEEQTRSESDEDLDEDPDFVDITYAQSEEDGYVDHDANDRDPNAGEEDDESNNNPASPSMCTPEHSSLEYEVVIGNCLKKRKLPNFKDFIPSIDMKNPQFELSLRFYSLEIFRVVVRRHSVLIGRELKFKVNMSTRFELDRASHNGNAFVVDPPLQLQFNC</sequence>
<gene>
    <name evidence="5" type="ORF">CURHAP_LOCUS15606</name>
</gene>